<dbReference type="Proteomes" id="UP000568158">
    <property type="component" value="Unassembled WGS sequence"/>
</dbReference>
<evidence type="ECO:0000313" key="7">
    <source>
        <dbReference type="EMBL" id="KAF6016203.1"/>
    </source>
</evidence>
<dbReference type="InterPro" id="IPR011009">
    <property type="entry name" value="Kinase-like_dom_sf"/>
</dbReference>
<dbReference type="PANTHER" id="PTHR36091:SF1">
    <property type="entry name" value="ALTERED INHERITANCE OF MITOCHONDRIA PROTEIN 9, MITOCHONDRIAL"/>
    <property type="match status" value="1"/>
</dbReference>
<evidence type="ECO:0000256" key="1">
    <source>
        <dbReference type="ARBA" id="ARBA00004173"/>
    </source>
</evidence>
<accession>A0A8H6BQH9</accession>
<dbReference type="InterPro" id="IPR051035">
    <property type="entry name" value="Mito_inheritance_9"/>
</dbReference>
<organism evidence="7 8">
    <name type="scientific">Dekkera bruxellensis</name>
    <name type="common">Brettanomyces custersii</name>
    <dbReference type="NCBI Taxonomy" id="5007"/>
    <lineage>
        <taxon>Eukaryota</taxon>
        <taxon>Fungi</taxon>
        <taxon>Dikarya</taxon>
        <taxon>Ascomycota</taxon>
        <taxon>Saccharomycotina</taxon>
        <taxon>Pichiomycetes</taxon>
        <taxon>Pichiales</taxon>
        <taxon>Pichiaceae</taxon>
        <taxon>Brettanomyces</taxon>
    </lineage>
</organism>
<evidence type="ECO:0000256" key="6">
    <source>
        <dbReference type="ARBA" id="ARBA00031849"/>
    </source>
</evidence>
<reference evidence="7 8" key="1">
    <citation type="journal article" date="2020" name="Appl. Microbiol. Biotechnol.">
        <title>Targeted gene deletion in Brettanomyces bruxellensis with an expression-free CRISPR-Cas9 system.</title>
        <authorList>
            <person name="Varela C."/>
            <person name="Bartel C."/>
            <person name="Onetto C."/>
            <person name="Borneman A."/>
        </authorList>
    </citation>
    <scope>NUCLEOTIDE SEQUENCE [LARGE SCALE GENOMIC DNA]</scope>
    <source>
        <strain evidence="7 8">AWRI1613</strain>
    </source>
</reference>
<evidence type="ECO:0000313" key="8">
    <source>
        <dbReference type="Proteomes" id="UP000568158"/>
    </source>
</evidence>
<comment type="similarity">
    <text evidence="2">Belongs to the AIM9 family.</text>
</comment>
<dbReference type="PANTHER" id="PTHR36091">
    <property type="entry name" value="ALTERED INHERITANCE OF MITOCHONDRIA PROTEIN 9, MITOCHONDRIAL"/>
    <property type="match status" value="1"/>
</dbReference>
<evidence type="ECO:0000256" key="5">
    <source>
        <dbReference type="ARBA" id="ARBA00023128"/>
    </source>
</evidence>
<dbReference type="EMBL" id="JABCYN010000003">
    <property type="protein sequence ID" value="KAF6016203.1"/>
    <property type="molecule type" value="Genomic_DNA"/>
</dbReference>
<dbReference type="AlphaFoldDB" id="A0A8H6BQH9"/>
<evidence type="ECO:0000256" key="2">
    <source>
        <dbReference type="ARBA" id="ARBA00005543"/>
    </source>
</evidence>
<dbReference type="SUPFAM" id="SSF56112">
    <property type="entry name" value="Protein kinase-like (PK-like)"/>
    <property type="match status" value="1"/>
</dbReference>
<comment type="caution">
    <text evidence="7">The sequence shown here is derived from an EMBL/GenBank/DDBJ whole genome shotgun (WGS) entry which is preliminary data.</text>
</comment>
<sequence length="606" mass="69396">MLRRNILYFSKSLSVGLKKVRVPLCRTICTTQVLRNDSTKGITNTKSKIEPEEVFTNLNMDNDPIRNRMFEYNWGTWIKNDELEKRKRFTKFSISGLNEVVRVLQTTVDKPNSEIMDIGKNVKAITGSLKKLDSDDKAIANIKQIVSIHEGKHHHVYKVILTNGKALALRLPYRTMPDFYTERCLQSEAATSYHLQERLGLCIPKLIAYSGSFDNFLEFPFILSEYKEGDLLMKNWDPIIKGKLGDKTVEKKLSVAIDPIFSFMKATTCASFPGYGSLYFKGDIQEGKKLMALKSDDLFVLGPTTLRCYYRTSDVLDQAEIDNYTGPWAVESPLKMIKDLSSLIVSSLKKKELTKDNVNDLNKVIKVYQSLENTSEKLLDIRSSSIPNFEKLIEPRLHIPDLDPMNVVVSGEGEYNFLDFEGATTIPFIVSSAPLFIEYSGPKVFDINEVENFDGLAPKSKARVEYMQKRTRNQEYWEKKLVKEMHDMSSSASPIVKMVKDPFICVVRNHVPDHEYFSLAGSLFMLKHAWKDLREGHIVDNTECPIELTDHDFNQFASDYDSYQRKINSEPFGITGGWVPQDVFERLLKQGVVIKDGENWKVRQKS</sequence>
<keyword evidence="4" id="KW-0809">Transit peptide</keyword>
<gene>
    <name evidence="7" type="ORF">HII12_000245</name>
</gene>
<comment type="subcellular location">
    <subcellularLocation>
        <location evidence="1">Mitochondrion</location>
    </subcellularLocation>
</comment>
<proteinExistence type="inferred from homology"/>
<evidence type="ECO:0000256" key="3">
    <source>
        <dbReference type="ARBA" id="ARBA00016197"/>
    </source>
</evidence>
<protein>
    <recommendedName>
        <fullName evidence="3">Altered inheritance of mitochondria protein 9, mitochondrial</fullName>
    </recommendedName>
    <alternativeName>
        <fullName evidence="6">Found in mitochondrial proteome protein 29</fullName>
    </alternativeName>
</protein>
<name>A0A8H6BQH9_DEKBR</name>
<evidence type="ECO:0000256" key="4">
    <source>
        <dbReference type="ARBA" id="ARBA00022946"/>
    </source>
</evidence>
<dbReference type="GO" id="GO:0005739">
    <property type="term" value="C:mitochondrion"/>
    <property type="evidence" value="ECO:0007669"/>
    <property type="project" value="UniProtKB-SubCell"/>
</dbReference>
<keyword evidence="5" id="KW-0496">Mitochondrion</keyword>